<evidence type="ECO:0000256" key="7">
    <source>
        <dbReference type="SAM" id="Phobius"/>
    </source>
</evidence>
<evidence type="ECO:0000256" key="1">
    <source>
        <dbReference type="ARBA" id="ARBA00004141"/>
    </source>
</evidence>
<evidence type="ECO:0000256" key="6">
    <source>
        <dbReference type="ARBA" id="ARBA00023136"/>
    </source>
</evidence>
<evidence type="ECO:0000313" key="8">
    <source>
        <dbReference type="EMBL" id="OQS02354.1"/>
    </source>
</evidence>
<dbReference type="PANTHER" id="PTHR14233">
    <property type="entry name" value="DUF914-RELATED"/>
    <property type="match status" value="1"/>
</dbReference>
<feature type="transmembrane region" description="Helical" evidence="7">
    <location>
        <begin position="94"/>
        <end position="116"/>
    </location>
</feature>
<dbReference type="Pfam" id="PF06027">
    <property type="entry name" value="SLC35F"/>
    <property type="match status" value="1"/>
</dbReference>
<feature type="transmembrane region" description="Helical" evidence="7">
    <location>
        <begin position="6"/>
        <end position="25"/>
    </location>
</feature>
<name>A0A1V9ZWH1_9STRA</name>
<organism evidence="8 9">
    <name type="scientific">Thraustotheca clavata</name>
    <dbReference type="NCBI Taxonomy" id="74557"/>
    <lineage>
        <taxon>Eukaryota</taxon>
        <taxon>Sar</taxon>
        <taxon>Stramenopiles</taxon>
        <taxon>Oomycota</taxon>
        <taxon>Saprolegniomycetes</taxon>
        <taxon>Saprolegniales</taxon>
        <taxon>Achlyaceae</taxon>
        <taxon>Thraustotheca</taxon>
    </lineage>
</organism>
<keyword evidence="3" id="KW-0813">Transport</keyword>
<evidence type="ECO:0000256" key="2">
    <source>
        <dbReference type="ARBA" id="ARBA00007863"/>
    </source>
</evidence>
<feature type="transmembrane region" description="Helical" evidence="7">
    <location>
        <begin position="37"/>
        <end position="55"/>
    </location>
</feature>
<reference evidence="8 9" key="1">
    <citation type="journal article" date="2014" name="Genome Biol. Evol.">
        <title>The secreted proteins of Achlya hypogyna and Thraustotheca clavata identify the ancestral oomycete secretome and reveal gene acquisitions by horizontal gene transfer.</title>
        <authorList>
            <person name="Misner I."/>
            <person name="Blouin N."/>
            <person name="Leonard G."/>
            <person name="Richards T.A."/>
            <person name="Lane C.E."/>
        </authorList>
    </citation>
    <scope>NUCLEOTIDE SEQUENCE [LARGE SCALE GENOMIC DNA]</scope>
    <source>
        <strain evidence="8 9">ATCC 34112</strain>
    </source>
</reference>
<feature type="transmembrane region" description="Helical" evidence="7">
    <location>
        <begin position="154"/>
        <end position="176"/>
    </location>
</feature>
<gene>
    <name evidence="8" type="ORF">THRCLA_05262</name>
</gene>
<dbReference type="AlphaFoldDB" id="A0A1V9ZWH1"/>
<sequence length="322" mass="36027">MERKTAYIVCGQGISLCFALALLFTQLLSRSNVTSPAFQAIFVYLLLAIVFASIFYFRQLPSVNFPWWFWCILGFVDAQANYCFILAHRGNVNFASLAGILHLTVPFAMLLSFLVLHRRYTLHHLVGTFIAFTGSLVIYFTYNDPQEYTDQGKGNFWALLASLFYAVSNLMSEYAVKHGSFDANVECLGKIGITGAVSLALQILFFERDTIATVNWSGANILYLLCFVLAMFVLYTLLNIFLRVAESLLLNLSILTTDTFNIIFNYICFSGSIAFVYWIAVGLNFMGTIIYSSCDPPHDDGDVFGELGTPPLDKTIEICSTP</sequence>
<comment type="similarity">
    <text evidence="2">Belongs to the SLC35F solute transporter family.</text>
</comment>
<keyword evidence="9" id="KW-1185">Reference proteome</keyword>
<dbReference type="Proteomes" id="UP000243217">
    <property type="component" value="Unassembled WGS sequence"/>
</dbReference>
<dbReference type="InterPro" id="IPR037185">
    <property type="entry name" value="EmrE-like"/>
</dbReference>
<comment type="subcellular location">
    <subcellularLocation>
        <location evidence="1">Membrane</location>
        <topology evidence="1">Multi-pass membrane protein</topology>
    </subcellularLocation>
</comment>
<dbReference type="EMBL" id="JNBS01001144">
    <property type="protein sequence ID" value="OQS02354.1"/>
    <property type="molecule type" value="Genomic_DNA"/>
</dbReference>
<evidence type="ECO:0000313" key="9">
    <source>
        <dbReference type="Proteomes" id="UP000243217"/>
    </source>
</evidence>
<proteinExistence type="inferred from homology"/>
<dbReference type="GO" id="GO:0022857">
    <property type="term" value="F:transmembrane transporter activity"/>
    <property type="evidence" value="ECO:0007669"/>
    <property type="project" value="InterPro"/>
</dbReference>
<dbReference type="SUPFAM" id="SSF103481">
    <property type="entry name" value="Multidrug resistance efflux transporter EmrE"/>
    <property type="match status" value="1"/>
</dbReference>
<feature type="transmembrane region" description="Helical" evidence="7">
    <location>
        <begin position="188"/>
        <end position="206"/>
    </location>
</feature>
<comment type="caution">
    <text evidence="8">The sequence shown here is derived from an EMBL/GenBank/DDBJ whole genome shotgun (WGS) entry which is preliminary data.</text>
</comment>
<evidence type="ECO:0000256" key="3">
    <source>
        <dbReference type="ARBA" id="ARBA00022448"/>
    </source>
</evidence>
<feature type="transmembrane region" description="Helical" evidence="7">
    <location>
        <begin position="218"/>
        <end position="242"/>
    </location>
</feature>
<feature type="transmembrane region" description="Helical" evidence="7">
    <location>
        <begin position="67"/>
        <end position="87"/>
    </location>
</feature>
<keyword evidence="4 7" id="KW-0812">Transmembrane</keyword>
<evidence type="ECO:0000256" key="5">
    <source>
        <dbReference type="ARBA" id="ARBA00022989"/>
    </source>
</evidence>
<protein>
    <submittedName>
        <fullName evidence="8">Drug/Metabolite Transporter (DMT) Superfamily</fullName>
    </submittedName>
</protein>
<dbReference type="STRING" id="74557.A0A1V9ZWH1"/>
<feature type="transmembrane region" description="Helical" evidence="7">
    <location>
        <begin position="262"/>
        <end position="283"/>
    </location>
</feature>
<dbReference type="GO" id="GO:0016020">
    <property type="term" value="C:membrane"/>
    <property type="evidence" value="ECO:0007669"/>
    <property type="project" value="UniProtKB-SubCell"/>
</dbReference>
<feature type="transmembrane region" description="Helical" evidence="7">
    <location>
        <begin position="122"/>
        <end position="142"/>
    </location>
</feature>
<dbReference type="InterPro" id="IPR052221">
    <property type="entry name" value="SLC35F_Transporter"/>
</dbReference>
<dbReference type="InterPro" id="IPR009262">
    <property type="entry name" value="SLC35_F1/F2/F6"/>
</dbReference>
<keyword evidence="5 7" id="KW-1133">Transmembrane helix</keyword>
<dbReference type="OrthoDB" id="429955at2759"/>
<accession>A0A1V9ZWH1</accession>
<dbReference type="PANTHER" id="PTHR14233:SF4">
    <property type="entry name" value="SOLUTE CARRIER FAMILY 35 MEMBER F2"/>
    <property type="match status" value="1"/>
</dbReference>
<evidence type="ECO:0000256" key="4">
    <source>
        <dbReference type="ARBA" id="ARBA00022692"/>
    </source>
</evidence>
<keyword evidence="6 7" id="KW-0472">Membrane</keyword>